<dbReference type="Pfam" id="PF03663">
    <property type="entry name" value="Glyco_hydro_76"/>
    <property type="match status" value="1"/>
</dbReference>
<dbReference type="PANTHER" id="PTHR47791:SF3">
    <property type="entry name" value="MEIOTICALLY UP-REGULATED GENE 191 PROTEIN"/>
    <property type="match status" value="1"/>
</dbReference>
<feature type="chain" id="PRO_5046063470" description="CBM6 domain-containing protein" evidence="2">
    <location>
        <begin position="31"/>
        <end position="500"/>
    </location>
</feature>
<feature type="domain" description="CBM6" evidence="3">
    <location>
        <begin position="371"/>
        <end position="498"/>
    </location>
</feature>
<name>A0ABQ3VQY4_9CHLR</name>
<dbReference type="SMART" id="SM00606">
    <property type="entry name" value="CBD_IV"/>
    <property type="match status" value="1"/>
</dbReference>
<organism evidence="4 5">
    <name type="scientific">Dictyobacter formicarum</name>
    <dbReference type="NCBI Taxonomy" id="2778368"/>
    <lineage>
        <taxon>Bacteria</taxon>
        <taxon>Bacillati</taxon>
        <taxon>Chloroflexota</taxon>
        <taxon>Ktedonobacteria</taxon>
        <taxon>Ktedonobacterales</taxon>
        <taxon>Dictyobacteraceae</taxon>
        <taxon>Dictyobacter</taxon>
    </lineage>
</organism>
<comment type="caution">
    <text evidence="4">The sequence shown here is derived from an EMBL/GenBank/DDBJ whole genome shotgun (WGS) entry which is preliminary data.</text>
</comment>
<dbReference type="SUPFAM" id="SSF49785">
    <property type="entry name" value="Galactose-binding domain-like"/>
    <property type="match status" value="1"/>
</dbReference>
<proteinExistence type="predicted"/>
<feature type="signal peptide" evidence="2">
    <location>
        <begin position="1"/>
        <end position="30"/>
    </location>
</feature>
<keyword evidence="1 2" id="KW-0732">Signal</keyword>
<accession>A0ABQ3VQY4</accession>
<evidence type="ECO:0000256" key="2">
    <source>
        <dbReference type="SAM" id="SignalP"/>
    </source>
</evidence>
<dbReference type="InterPro" id="IPR053169">
    <property type="entry name" value="MUG_Protein"/>
</dbReference>
<dbReference type="PROSITE" id="PS51175">
    <property type="entry name" value="CBM6"/>
    <property type="match status" value="1"/>
</dbReference>
<gene>
    <name evidence="4" type="ORF">KSZ_55170</name>
</gene>
<evidence type="ECO:0000259" key="3">
    <source>
        <dbReference type="PROSITE" id="PS51175"/>
    </source>
</evidence>
<dbReference type="SUPFAM" id="SSF48208">
    <property type="entry name" value="Six-hairpin glycosidases"/>
    <property type="match status" value="1"/>
</dbReference>
<dbReference type="EMBL" id="BNJJ01000017">
    <property type="protein sequence ID" value="GHO87511.1"/>
    <property type="molecule type" value="Genomic_DNA"/>
</dbReference>
<dbReference type="Gene3D" id="1.50.10.20">
    <property type="match status" value="1"/>
</dbReference>
<dbReference type="InterPro" id="IPR005084">
    <property type="entry name" value="CBM6"/>
</dbReference>
<keyword evidence="5" id="KW-1185">Reference proteome</keyword>
<dbReference type="InterPro" id="IPR008928">
    <property type="entry name" value="6-hairpin_glycosidase_sf"/>
</dbReference>
<evidence type="ECO:0000256" key="1">
    <source>
        <dbReference type="ARBA" id="ARBA00022729"/>
    </source>
</evidence>
<evidence type="ECO:0000313" key="4">
    <source>
        <dbReference type="EMBL" id="GHO87511.1"/>
    </source>
</evidence>
<dbReference type="InterPro" id="IPR008979">
    <property type="entry name" value="Galactose-bd-like_sf"/>
</dbReference>
<dbReference type="Pfam" id="PF16990">
    <property type="entry name" value="CBM_35"/>
    <property type="match status" value="1"/>
</dbReference>
<protein>
    <recommendedName>
        <fullName evidence="3">CBM6 domain-containing protein</fullName>
    </recommendedName>
</protein>
<dbReference type="Gene3D" id="2.60.120.260">
    <property type="entry name" value="Galactose-binding domain-like"/>
    <property type="match status" value="1"/>
</dbReference>
<dbReference type="RefSeq" id="WP_201365071.1">
    <property type="nucleotide sequence ID" value="NZ_BNJJ01000017.1"/>
</dbReference>
<dbReference type="InterPro" id="IPR006584">
    <property type="entry name" value="Cellulose-bd_IV"/>
</dbReference>
<dbReference type="PANTHER" id="PTHR47791">
    <property type="entry name" value="MEIOTICALLY UP-REGULATED GENE 191 PROTEIN"/>
    <property type="match status" value="1"/>
</dbReference>
<sequence>MLKMRWLFALSSFSFLFTLVFGITTLPAHAFTSSDADTAMQTYVNTFYDSNAKYFYYDTSHSKYNDFWKEAISWDIVMDAYQRTNSATYRQMIDDVYDGFMARNSDMSTACNTSNSFTLSNNYNDDIGWWAKASIRAYEITGESRYENCAKRLFDSIYAYWDTSTYGGGIWWTRTNPTQKNVATNAPAAITAAKLAVDLPDNSYLSKAEAIYSWVKSTLTNGSGTVYDDYDSGTLHTWQFTYNYGTFIGAADALYHDTNTSSYLTDAENAANTSMTAVTQNGILQDEGTGDGGGFKGIYARYVAELATTYHQSQYLSFLQKNATVAWSNRRSPDNLINTNWTTEAPSGTIETHAAGSAVAILQDVPVDNITAYQAENGTLHSLSTEAIYSGYHGTGYVAGWNKDGQWVDFSVSVPTSGAYRLILRYAGGAGNASRYIYANGKGVVNNLSFPGTGSWSSYSTVTVYNVNLNAGSNTISVIYNSSLGSKNWLNLDELTVVAQ</sequence>
<dbReference type="Proteomes" id="UP000635565">
    <property type="component" value="Unassembled WGS sequence"/>
</dbReference>
<reference evidence="4 5" key="1">
    <citation type="journal article" date="2021" name="Int. J. Syst. Evol. Microbiol.">
        <title>Reticulibacter mediterranei gen. nov., sp. nov., within the new family Reticulibacteraceae fam. nov., and Ktedonospora formicarum gen. nov., sp. nov., Ktedonobacter robiniae sp. nov., Dictyobacter formicarum sp. nov. and Dictyobacter arantiisoli sp. nov., belonging to the class Ktedonobacteria.</title>
        <authorList>
            <person name="Yabe S."/>
            <person name="Zheng Y."/>
            <person name="Wang C.M."/>
            <person name="Sakai Y."/>
            <person name="Abe K."/>
            <person name="Yokota A."/>
            <person name="Donadio S."/>
            <person name="Cavaletti L."/>
            <person name="Monciardini P."/>
        </authorList>
    </citation>
    <scope>NUCLEOTIDE SEQUENCE [LARGE SCALE GENOMIC DNA]</scope>
    <source>
        <strain evidence="4 5">SOSP1-9</strain>
    </source>
</reference>
<evidence type="ECO:0000313" key="5">
    <source>
        <dbReference type="Proteomes" id="UP000635565"/>
    </source>
</evidence>
<dbReference type="InterPro" id="IPR005198">
    <property type="entry name" value="Glyco_hydro_76"/>
</dbReference>